<organism evidence="3 4">
    <name type="scientific">Biformimicrobium ophioploci</name>
    <dbReference type="NCBI Taxonomy" id="3036711"/>
    <lineage>
        <taxon>Bacteria</taxon>
        <taxon>Pseudomonadati</taxon>
        <taxon>Pseudomonadota</taxon>
        <taxon>Gammaproteobacteria</taxon>
        <taxon>Cellvibrionales</taxon>
        <taxon>Microbulbiferaceae</taxon>
        <taxon>Biformimicrobium</taxon>
    </lineage>
</organism>
<keyword evidence="1" id="KW-0732">Signal</keyword>
<comment type="caution">
    <text evidence="3">The sequence shown here is derived from an EMBL/GenBank/DDBJ whole genome shotgun (WGS) entry which is preliminary data.</text>
</comment>
<dbReference type="PANTHER" id="PTHR43135:SF3">
    <property type="entry name" value="ALPHA-D-RIBOSE 1-METHYLPHOSPHONATE 5-TRIPHOSPHATE DIPHOSPHATASE"/>
    <property type="match status" value="1"/>
</dbReference>
<protein>
    <recommendedName>
        <fullName evidence="2">Amidohydrolase-related domain-containing protein</fullName>
    </recommendedName>
</protein>
<sequence length="677" mass="74263">MKALASSVGLVAFLTLSTASLHADTKEYIYHDPEGAAGSEVVHVDGDTIKTRVEIKFNNRRVRIAESYRLDENGYPNYITREGVSPFGAKIDDTYKVIESKATWSGIDENGSKTLSSPHFFIPKNMGVFLTTTLVKALLEDANQSVNLLPQGTAKLIKLDQATLNKGGEETSLILYGISGMGFLPETSWHTENGDFFATSFRGGSWVIAESGWTKDELGPLIQKQLTAETSFLKGIANANTHKSSAPVLIENANIVDVENGKLLTEQNLLIQKGKIVKISGEPIKEKNATRINAAGKSVVPGLWDMHAHMSPMDGTLNMAAGVVNVRDIGNSHDNIMHIEKLFQSDDVIGGKLYPSGFMDGESENSARNGMTAASLEDALKHIDFFADNGYVQVKSYSSIKPEWVKPMAERIHSRGMRYSGHIPAFMTAEEAVDAGFDEIQHINMLFLNFMDRIDTRERLRFTEVGEHAHELDLESEEVEAFLDKLARKGTVVDATIAVFNELLMSREGEVSPELASIADHLPANVRRQNVGSWLDIKPEHRHAYAKSAEALLEMIKKAHDHGVTLVAGTDGMPGFILHRELELYAKAGIPNADVLRTATVNAAKTMNAWDRTGSVEVGKDADLVLVEGNPLEDISALRNTVLVIEGQNLYQPDALYSAMGIQPFIKSVDFEIAQAQ</sequence>
<dbReference type="PANTHER" id="PTHR43135">
    <property type="entry name" value="ALPHA-D-RIBOSE 1-METHYLPHOSPHONATE 5-TRIPHOSPHATE DIPHOSPHATASE"/>
    <property type="match status" value="1"/>
</dbReference>
<evidence type="ECO:0000259" key="2">
    <source>
        <dbReference type="Pfam" id="PF01979"/>
    </source>
</evidence>
<dbReference type="Gene3D" id="3.20.20.140">
    <property type="entry name" value="Metal-dependent hydrolases"/>
    <property type="match status" value="1"/>
</dbReference>
<feature type="signal peptide" evidence="1">
    <location>
        <begin position="1"/>
        <end position="23"/>
    </location>
</feature>
<dbReference type="InterPro" id="IPR051781">
    <property type="entry name" value="Metallo-dep_Hydrolase"/>
</dbReference>
<evidence type="ECO:0000256" key="1">
    <source>
        <dbReference type="SAM" id="SignalP"/>
    </source>
</evidence>
<keyword evidence="4" id="KW-1185">Reference proteome</keyword>
<dbReference type="InterPro" id="IPR032466">
    <property type="entry name" value="Metal_Hydrolase"/>
</dbReference>
<dbReference type="RefSeq" id="WP_285764207.1">
    <property type="nucleotide sequence ID" value="NZ_BSYJ01000003.1"/>
</dbReference>
<feature type="chain" id="PRO_5047165487" description="Amidohydrolase-related domain-containing protein" evidence="1">
    <location>
        <begin position="24"/>
        <end position="677"/>
    </location>
</feature>
<reference evidence="3 4" key="1">
    <citation type="submission" date="2023-04" db="EMBL/GenBank/DDBJ databases">
        <title>Marinobulbifer ophiurae gen. nov., sp. Nov., isolate from tissue of brittle star Ophioplocus japonicus.</title>
        <authorList>
            <person name="Kawano K."/>
            <person name="Sawayama S."/>
            <person name="Nakagawa S."/>
        </authorList>
    </citation>
    <scope>NUCLEOTIDE SEQUENCE [LARGE SCALE GENOMIC DNA]</scope>
    <source>
        <strain evidence="3 4">NKW57</strain>
    </source>
</reference>
<feature type="domain" description="Amidohydrolase-related" evidence="2">
    <location>
        <begin position="468"/>
        <end position="640"/>
    </location>
</feature>
<dbReference type="SUPFAM" id="SSF51338">
    <property type="entry name" value="Composite domain of metallo-dependent hydrolases"/>
    <property type="match status" value="1"/>
</dbReference>
<dbReference type="Proteomes" id="UP001224392">
    <property type="component" value="Unassembled WGS sequence"/>
</dbReference>
<accession>A0ABQ6LZU7</accession>
<name>A0ABQ6LZU7_9GAMM</name>
<dbReference type="InterPro" id="IPR006680">
    <property type="entry name" value="Amidohydro-rel"/>
</dbReference>
<dbReference type="Pfam" id="PF01979">
    <property type="entry name" value="Amidohydro_1"/>
    <property type="match status" value="1"/>
</dbReference>
<dbReference type="Gene3D" id="2.30.40.10">
    <property type="entry name" value="Urease, subunit C, domain 1"/>
    <property type="match status" value="1"/>
</dbReference>
<dbReference type="EMBL" id="BSYJ01000003">
    <property type="protein sequence ID" value="GMG87589.1"/>
    <property type="molecule type" value="Genomic_DNA"/>
</dbReference>
<evidence type="ECO:0000313" key="4">
    <source>
        <dbReference type="Proteomes" id="UP001224392"/>
    </source>
</evidence>
<dbReference type="InterPro" id="IPR011059">
    <property type="entry name" value="Metal-dep_hydrolase_composite"/>
</dbReference>
<evidence type="ECO:0000313" key="3">
    <source>
        <dbReference type="EMBL" id="GMG87589.1"/>
    </source>
</evidence>
<proteinExistence type="predicted"/>
<dbReference type="SUPFAM" id="SSF51556">
    <property type="entry name" value="Metallo-dependent hydrolases"/>
    <property type="match status" value="1"/>
</dbReference>
<gene>
    <name evidence="3" type="ORF">MNKW57_19100</name>
</gene>